<dbReference type="EMBL" id="CP034752">
    <property type="protein sequence ID" value="QBH96796.1"/>
    <property type="molecule type" value="Genomic_DNA"/>
</dbReference>
<protein>
    <submittedName>
        <fullName evidence="1">DUF3486 family protein</fullName>
    </submittedName>
</protein>
<dbReference type="AlphaFoldDB" id="A0A411WKU8"/>
<evidence type="ECO:0000313" key="2">
    <source>
        <dbReference type="Proteomes" id="UP000293154"/>
    </source>
</evidence>
<dbReference type="Pfam" id="PF11985">
    <property type="entry name" value="Phage_Mu_Gp27"/>
    <property type="match status" value="1"/>
</dbReference>
<dbReference type="Proteomes" id="UP000293154">
    <property type="component" value="Chromosome"/>
</dbReference>
<gene>
    <name evidence="1" type="ORF">EKN56_10480</name>
</gene>
<evidence type="ECO:0000313" key="1">
    <source>
        <dbReference type="EMBL" id="QBH96796.1"/>
    </source>
</evidence>
<sequence length="192" mass="21512">MMSEKPTRGRPSKIDLLPQDIRDQLHHLLRDKRHTQEDIREAVNELIDQNGLGEDMKLSRTGLNRYATRMEEVGARIRQAREISEVWVSKLGEAPTSDVGKMVQELVRTLAYDTTLKLTESPNTVSPKELNQLALFSQRIEQAAMVSHKREKDIRAAFAAEAADVAGKAARSAGLSKETVNTIKRQILGIAQ</sequence>
<dbReference type="InterPro" id="IPR021874">
    <property type="entry name" value="Phage_Mu_Gp27"/>
</dbReference>
<dbReference type="KEGG" id="prag:EKN56_10480"/>
<proteinExistence type="predicted"/>
<reference evidence="1 2" key="1">
    <citation type="submission" date="2019-03" db="EMBL/GenBank/DDBJ databases">
        <title>Pragia sp. nov. isolated from the gut tract of Carduelis flavirostris.</title>
        <authorList>
            <person name="Ge Y."/>
        </authorList>
    </citation>
    <scope>NUCLEOTIDE SEQUENCE [LARGE SCALE GENOMIC DNA]</scope>
    <source>
        <strain evidence="1 2">CF-458</strain>
    </source>
</reference>
<dbReference type="OrthoDB" id="5873478at2"/>
<organism evidence="1 2">
    <name type="scientific">Limnobaculum zhutongyuii</name>
    <dbReference type="NCBI Taxonomy" id="2498113"/>
    <lineage>
        <taxon>Bacteria</taxon>
        <taxon>Pseudomonadati</taxon>
        <taxon>Pseudomonadota</taxon>
        <taxon>Gammaproteobacteria</taxon>
        <taxon>Enterobacterales</taxon>
        <taxon>Budviciaceae</taxon>
        <taxon>Limnobaculum</taxon>
    </lineage>
</organism>
<keyword evidence="2" id="KW-1185">Reference proteome</keyword>
<dbReference type="RefSeq" id="WP_130591740.1">
    <property type="nucleotide sequence ID" value="NZ_CP034752.1"/>
</dbReference>
<name>A0A411WKU8_9GAMM</name>
<accession>A0A411WKU8</accession>